<comment type="similarity">
    <text evidence="1">To bacterial alkanal monooxygenase alpha and beta chains.</text>
</comment>
<dbReference type="GO" id="GO:0005829">
    <property type="term" value="C:cytosol"/>
    <property type="evidence" value="ECO:0007669"/>
    <property type="project" value="TreeGrafter"/>
</dbReference>
<dbReference type="NCBIfam" id="TIGR03558">
    <property type="entry name" value="oxido_grp_1"/>
    <property type="match status" value="1"/>
</dbReference>
<reference evidence="4 5" key="1">
    <citation type="journal article" date="2009" name="Proc. Natl. Acad. Sci. U.S.A.">
        <title>The genomic basis of trophic strategy in marine bacteria.</title>
        <authorList>
            <person name="Lauro F.M."/>
            <person name="McDougald D."/>
            <person name="Thomas T."/>
            <person name="Williams T.J."/>
            <person name="Egan S."/>
            <person name="Rice S."/>
            <person name="DeMaere M.Z."/>
            <person name="Ting L."/>
            <person name="Ertan H."/>
            <person name="Johnson J."/>
            <person name="Ferriera S."/>
            <person name="Lapidus A."/>
            <person name="Anderson I."/>
            <person name="Kyrpides N."/>
            <person name="Munk A.C."/>
            <person name="Detter C."/>
            <person name="Han C.S."/>
            <person name="Brown M.V."/>
            <person name="Robb F.T."/>
            <person name="Kjelleberg S."/>
            <person name="Cavicchioli R."/>
        </authorList>
    </citation>
    <scope>NUCLEOTIDE SEQUENCE [LARGE SCALE GENOMIC DNA]</scope>
    <source>
        <strain evidence="5">DSM 13593 / LMG 18877 / RB2256</strain>
    </source>
</reference>
<dbReference type="EMBL" id="CP000356">
    <property type="protein sequence ID" value="ABF53074.1"/>
    <property type="molecule type" value="Genomic_DNA"/>
</dbReference>
<dbReference type="InterPro" id="IPR036661">
    <property type="entry name" value="Luciferase-like_sf"/>
</dbReference>
<dbReference type="Proteomes" id="UP000006578">
    <property type="component" value="Chromosome"/>
</dbReference>
<dbReference type="KEGG" id="sal:Sala_1360"/>
<organism evidence="4 5">
    <name type="scientific">Sphingopyxis alaskensis (strain DSM 13593 / LMG 18877 / RB2256)</name>
    <name type="common">Sphingomonas alaskensis</name>
    <dbReference type="NCBI Taxonomy" id="317655"/>
    <lineage>
        <taxon>Bacteria</taxon>
        <taxon>Pseudomonadati</taxon>
        <taxon>Pseudomonadota</taxon>
        <taxon>Alphaproteobacteria</taxon>
        <taxon>Sphingomonadales</taxon>
        <taxon>Sphingomonadaceae</taxon>
        <taxon>Sphingopyxis</taxon>
    </lineage>
</organism>
<evidence type="ECO:0000313" key="5">
    <source>
        <dbReference type="Proteomes" id="UP000006578"/>
    </source>
</evidence>
<dbReference type="InterPro" id="IPR050766">
    <property type="entry name" value="Bact_Lucif_Oxidored"/>
</dbReference>
<dbReference type="PANTHER" id="PTHR30137">
    <property type="entry name" value="LUCIFERASE-LIKE MONOOXYGENASE"/>
    <property type="match status" value="1"/>
</dbReference>
<accession>Q1GTE8</accession>
<protein>
    <recommendedName>
        <fullName evidence="2">Luciferase-like monooxygenase</fullName>
    </recommendedName>
</protein>
<dbReference type="InterPro" id="IPR019949">
    <property type="entry name" value="CmoO-like"/>
</dbReference>
<dbReference type="Pfam" id="PF00296">
    <property type="entry name" value="Bac_luciferase"/>
    <property type="match status" value="1"/>
</dbReference>
<dbReference type="InterPro" id="IPR011251">
    <property type="entry name" value="Luciferase-like_dom"/>
</dbReference>
<name>Q1GTE8_SPHAL</name>
<dbReference type="PANTHER" id="PTHR30137:SF6">
    <property type="entry name" value="LUCIFERASE-LIKE MONOOXYGENASE"/>
    <property type="match status" value="1"/>
</dbReference>
<evidence type="ECO:0000259" key="3">
    <source>
        <dbReference type="Pfam" id="PF00296"/>
    </source>
</evidence>
<evidence type="ECO:0000256" key="2">
    <source>
        <dbReference type="ARBA" id="ARBA00074555"/>
    </source>
</evidence>
<dbReference type="STRING" id="317655.Sala_1360"/>
<gene>
    <name evidence="4" type="ordered locus">Sala_1360</name>
</gene>
<dbReference type="FunFam" id="3.20.20.30:FF:000002">
    <property type="entry name" value="LLM class flavin-dependent oxidoreductase"/>
    <property type="match status" value="1"/>
</dbReference>
<dbReference type="SUPFAM" id="SSF51679">
    <property type="entry name" value="Bacterial luciferase-like"/>
    <property type="match status" value="1"/>
</dbReference>
<dbReference type="HOGENOM" id="CLU_027853_9_1_5"/>
<keyword evidence="5" id="KW-1185">Reference proteome</keyword>
<dbReference type="AlphaFoldDB" id="Q1GTE8"/>
<dbReference type="Gene3D" id="3.20.20.30">
    <property type="entry name" value="Luciferase-like domain"/>
    <property type="match status" value="1"/>
</dbReference>
<proteinExistence type="predicted"/>
<evidence type="ECO:0000256" key="1">
    <source>
        <dbReference type="ARBA" id="ARBA00007789"/>
    </source>
</evidence>
<dbReference type="CDD" id="cd00347">
    <property type="entry name" value="Flavin_utilizing_monoxygenases"/>
    <property type="match status" value="1"/>
</dbReference>
<dbReference type="GO" id="GO:0016705">
    <property type="term" value="F:oxidoreductase activity, acting on paired donors, with incorporation or reduction of molecular oxygen"/>
    <property type="evidence" value="ECO:0007669"/>
    <property type="project" value="InterPro"/>
</dbReference>
<dbReference type="eggNOG" id="COG2141">
    <property type="taxonomic scope" value="Bacteria"/>
</dbReference>
<evidence type="ECO:0000313" key="4">
    <source>
        <dbReference type="EMBL" id="ABF53074.1"/>
    </source>
</evidence>
<feature type="domain" description="Luciferase-like" evidence="3">
    <location>
        <begin position="32"/>
        <end position="316"/>
    </location>
</feature>
<sequence>MTGGEVEHCAPPPHIGFMPKLSFLDLVPVTDTGTIAQSLANAADLARHAETLGYHRYWVAEHHGMAGIASAATSVVLAHIGHATRAIRIGAGGIMLPNHAPMVIAEQFGTLEALFPGRIDLGLGRAPGSDQRVAHALRRNLASDERQFPQDVLELQAFLAGDDRLGIRAVPGEGAKIPLWILGSSLFGARLAAMLGLPYAFASHFAPDALDEALDIYRRQFKPSEQLAEPYAAAAFNAFAADTREEAELIASSQQQAFVALRTGNPGRMKPPIAGYKDSLPPNARAILDHVLQCSAIGTVDDVAAGLAAFQARTGADEIIIASSIYDHDARKHSLMLTMEAARSL</sequence>